<organism evidence="1 2">
    <name type="scientific">Pseudoalteromonas issachenkonii</name>
    <dbReference type="NCBI Taxonomy" id="152297"/>
    <lineage>
        <taxon>Bacteria</taxon>
        <taxon>Pseudomonadati</taxon>
        <taxon>Pseudomonadota</taxon>
        <taxon>Gammaproteobacteria</taxon>
        <taxon>Alteromonadales</taxon>
        <taxon>Pseudoalteromonadaceae</taxon>
        <taxon>Pseudoalteromonas</taxon>
    </lineage>
</organism>
<accession>A0ABN5C1C2</accession>
<reference evidence="1 2" key="1">
    <citation type="submission" date="2015-06" db="EMBL/GenBank/DDBJ databases">
        <authorList>
            <person name="Xie B.-B."/>
            <person name="Rong J.-C."/>
            <person name="Qin Q.-L."/>
            <person name="Zhang Y.-Z."/>
        </authorList>
    </citation>
    <scope>NUCLEOTIDE SEQUENCE [LARGE SCALE GENOMIC DNA]</scope>
    <source>
        <strain evidence="1 2">KMM 3549</strain>
    </source>
</reference>
<gene>
    <name evidence="1" type="ORF">PISS_a1981</name>
</gene>
<name>A0ABN5C1C2_9GAMM</name>
<dbReference type="Proteomes" id="UP000217258">
    <property type="component" value="Chromosome I"/>
</dbReference>
<evidence type="ECO:0000313" key="1">
    <source>
        <dbReference type="EMBL" id="ATC90847.1"/>
    </source>
</evidence>
<dbReference type="EMBL" id="CP011030">
    <property type="protein sequence ID" value="ATC90847.1"/>
    <property type="molecule type" value="Genomic_DNA"/>
</dbReference>
<keyword evidence="2" id="KW-1185">Reference proteome</keyword>
<protein>
    <submittedName>
        <fullName evidence="1">Uncharacterized protein</fullName>
    </submittedName>
</protein>
<proteinExistence type="predicted"/>
<sequence length="40" mass="4256">MSIINCSFFTLLGAITISFSFAGLEFLLGFDEGLSGTDYG</sequence>
<evidence type="ECO:0000313" key="2">
    <source>
        <dbReference type="Proteomes" id="UP000217258"/>
    </source>
</evidence>